<organism evidence="2 3">
    <name type="scientific">Pichia sorbitophila (strain ATCC MYA-4447 / BCRC 22081 / CBS 7064 / NBRC 10061 / NRRL Y-12695)</name>
    <name type="common">Hybrid yeast</name>
    <dbReference type="NCBI Taxonomy" id="559304"/>
    <lineage>
        <taxon>Eukaryota</taxon>
        <taxon>Fungi</taxon>
        <taxon>Dikarya</taxon>
        <taxon>Ascomycota</taxon>
        <taxon>Saccharomycotina</taxon>
        <taxon>Pichiomycetes</taxon>
        <taxon>Debaryomycetaceae</taxon>
        <taxon>Millerozyma</taxon>
    </lineage>
</organism>
<accession>G8YQC8</accession>
<reference evidence="2 3" key="1">
    <citation type="journal article" date="2012" name="G3 (Bethesda)">
        <title>Pichia sorbitophila, an interspecies yeast hybrid reveals early steps of genome resolution following polyploidization.</title>
        <authorList>
            <person name="Leh Louis V."/>
            <person name="Despons L."/>
            <person name="Friedrich A."/>
            <person name="Martin T."/>
            <person name="Durrens P."/>
            <person name="Casaregola S."/>
            <person name="Neuveglise C."/>
            <person name="Fairhead C."/>
            <person name="Marck C."/>
            <person name="Cruz J.A."/>
            <person name="Straub M.L."/>
            <person name="Kugler V."/>
            <person name="Sacerdot C."/>
            <person name="Uzunov Z."/>
            <person name="Thierry A."/>
            <person name="Weiss S."/>
            <person name="Bleykasten C."/>
            <person name="De Montigny J."/>
            <person name="Jacques N."/>
            <person name="Jung P."/>
            <person name="Lemaire M."/>
            <person name="Mallet S."/>
            <person name="Morel G."/>
            <person name="Richard G.F."/>
            <person name="Sarkar A."/>
            <person name="Savel G."/>
            <person name="Schacherer J."/>
            <person name="Seret M.L."/>
            <person name="Talla E."/>
            <person name="Samson G."/>
            <person name="Jubin C."/>
            <person name="Poulain J."/>
            <person name="Vacherie B."/>
            <person name="Barbe V."/>
            <person name="Pelletier E."/>
            <person name="Sherman D.J."/>
            <person name="Westhof E."/>
            <person name="Weissenbach J."/>
            <person name="Baret P.V."/>
            <person name="Wincker P."/>
            <person name="Gaillardin C."/>
            <person name="Dujon B."/>
            <person name="Souciet J.L."/>
        </authorList>
    </citation>
    <scope>NUCLEOTIDE SEQUENCE [LARGE SCALE GENOMIC DNA]</scope>
    <source>
        <strain evidence="3">ATCC MYA-4447 / BCRC 22081 / CBS 7064 / NBRC 10061 / NRRL Y-12695</strain>
    </source>
</reference>
<dbReference type="HOGENOM" id="CLU_1321333_0_0_1"/>
<proteinExistence type="predicted"/>
<evidence type="ECO:0000313" key="2">
    <source>
        <dbReference type="EMBL" id="CCE78863.1"/>
    </source>
</evidence>
<keyword evidence="3" id="KW-1185">Reference proteome</keyword>
<feature type="region of interest" description="Disordered" evidence="1">
    <location>
        <begin position="31"/>
        <end position="60"/>
    </location>
</feature>
<protein>
    <submittedName>
        <fullName evidence="2">Piso0_000896 protein</fullName>
    </submittedName>
</protein>
<dbReference type="AlphaFoldDB" id="G8YQC8"/>
<dbReference type="EMBL" id="FO082056">
    <property type="protein sequence ID" value="CCE78863.1"/>
    <property type="molecule type" value="Genomic_DNA"/>
</dbReference>
<gene>
    <name evidence="2" type="primary">Piso0_000896</name>
    <name evidence="2" type="ORF">GNLVRS01_PISO0D06471g</name>
</gene>
<dbReference type="Proteomes" id="UP000005222">
    <property type="component" value="Chromosome D"/>
</dbReference>
<evidence type="ECO:0000256" key="1">
    <source>
        <dbReference type="SAM" id="MobiDB-lite"/>
    </source>
</evidence>
<dbReference type="OrthoDB" id="4080914at2759"/>
<evidence type="ECO:0000313" key="3">
    <source>
        <dbReference type="Proteomes" id="UP000005222"/>
    </source>
</evidence>
<name>G8YQC8_PICSO</name>
<dbReference type="InParanoid" id="G8YQC8"/>
<sequence>MKELEISRNEEIFETVAKLIKDVDREVQNNSNTVKDLEQQARSLLPRTEETDLSNDSTYNHETVELSKEVDEEVMIIRLLERERLDKIRSLEQQEYIGAKLRELVGENELIVTHIRDYTYNKERERQRVAQSDSLSSEWYNKRVIEPKISYIDSNTQTLKSNRHNIESLLQRLSSDIEKEFSSSKNSEISKNLNEIEEALKAFSKSYN</sequence>